<keyword evidence="2" id="KW-1185">Reference proteome</keyword>
<protein>
    <submittedName>
        <fullName evidence="1">Uncharacterized protein</fullName>
    </submittedName>
</protein>
<organism evidence="1 2">
    <name type="scientific">Stieleria magnilauensis</name>
    <dbReference type="NCBI Taxonomy" id="2527963"/>
    <lineage>
        <taxon>Bacteria</taxon>
        <taxon>Pseudomonadati</taxon>
        <taxon>Planctomycetota</taxon>
        <taxon>Planctomycetia</taxon>
        <taxon>Pirellulales</taxon>
        <taxon>Pirellulaceae</taxon>
        <taxon>Stieleria</taxon>
    </lineage>
</organism>
<sequence length="82" mass="8421">MSKKKPDLPFVIRAMTGCGVPTSERQASAISKEDAAAILAAYKNKSGRGALLHALAKIQASAPAAVVRNAGTETEPTADDPS</sequence>
<dbReference type="EMBL" id="CP036432">
    <property type="protein sequence ID" value="QDV84996.1"/>
    <property type="molecule type" value="Genomic_DNA"/>
</dbReference>
<gene>
    <name evidence="1" type="ORF">TBK1r_39480</name>
</gene>
<accession>A0ABX5XUN7</accession>
<dbReference type="Proteomes" id="UP000318081">
    <property type="component" value="Chromosome"/>
</dbReference>
<reference evidence="1 2" key="1">
    <citation type="submission" date="2019-02" db="EMBL/GenBank/DDBJ databases">
        <title>Deep-cultivation of Planctomycetes and their phenomic and genomic characterization uncovers novel biology.</title>
        <authorList>
            <person name="Wiegand S."/>
            <person name="Jogler M."/>
            <person name="Boedeker C."/>
            <person name="Pinto D."/>
            <person name="Vollmers J."/>
            <person name="Rivas-Marin E."/>
            <person name="Kohn T."/>
            <person name="Peeters S.H."/>
            <person name="Heuer A."/>
            <person name="Rast P."/>
            <person name="Oberbeckmann S."/>
            <person name="Bunk B."/>
            <person name="Jeske O."/>
            <person name="Meyerdierks A."/>
            <person name="Storesund J.E."/>
            <person name="Kallscheuer N."/>
            <person name="Luecker S."/>
            <person name="Lage O.M."/>
            <person name="Pohl T."/>
            <person name="Merkel B.J."/>
            <person name="Hornburger P."/>
            <person name="Mueller R.-W."/>
            <person name="Bruemmer F."/>
            <person name="Labrenz M."/>
            <person name="Spormann A.M."/>
            <person name="Op den Camp H."/>
            <person name="Overmann J."/>
            <person name="Amann R."/>
            <person name="Jetten M.S.M."/>
            <person name="Mascher T."/>
            <person name="Medema M.H."/>
            <person name="Devos D.P."/>
            <person name="Kaster A.-K."/>
            <person name="Ovreas L."/>
            <person name="Rohde M."/>
            <person name="Galperin M.Y."/>
            <person name="Jogler C."/>
        </authorList>
    </citation>
    <scope>NUCLEOTIDE SEQUENCE [LARGE SCALE GENOMIC DNA]</scope>
    <source>
        <strain evidence="1 2">TBK1r</strain>
    </source>
</reference>
<name>A0ABX5XUN7_9BACT</name>
<evidence type="ECO:0000313" key="1">
    <source>
        <dbReference type="EMBL" id="QDV84996.1"/>
    </source>
</evidence>
<dbReference type="RefSeq" id="WP_145214034.1">
    <property type="nucleotide sequence ID" value="NZ_CP036432.1"/>
</dbReference>
<evidence type="ECO:0000313" key="2">
    <source>
        <dbReference type="Proteomes" id="UP000318081"/>
    </source>
</evidence>
<proteinExistence type="predicted"/>